<sequence length="158" mass="18373">MDGTISETEVHKGWNIYTDVSYACDILFYAIAGITSIVTFIFGNKTFVMFCLMTILPTTIMHIFLFGFFRYYYSKHRFFKIYVTVFTIGFVFLMAVLTTNAINQNVVFDYLVHNLGQKMVNKIFEFIMLISIIEIITFKMTVKSLSKEITSYVTDKRG</sequence>
<feature type="transmembrane region" description="Helical" evidence="1">
    <location>
        <begin position="47"/>
        <end position="69"/>
    </location>
</feature>
<dbReference type="EMBL" id="CP000414">
    <property type="protein sequence ID" value="ABJ62717.1"/>
    <property type="molecule type" value="Genomic_DNA"/>
</dbReference>
<evidence type="ECO:0000313" key="2">
    <source>
        <dbReference type="EMBL" id="ABJ62717.1"/>
    </source>
</evidence>
<keyword evidence="1" id="KW-0472">Membrane</keyword>
<keyword evidence="1" id="KW-0812">Transmembrane</keyword>
<proteinExistence type="predicted"/>
<feature type="transmembrane region" description="Helical" evidence="1">
    <location>
        <begin position="20"/>
        <end position="41"/>
    </location>
</feature>
<dbReference type="RefSeq" id="WP_011680269.1">
    <property type="nucleotide sequence ID" value="NC_008531.1"/>
</dbReference>
<gene>
    <name evidence="2" type="ordered locus">LEUM_1625</name>
</gene>
<evidence type="ECO:0000313" key="3">
    <source>
        <dbReference type="Proteomes" id="UP000000362"/>
    </source>
</evidence>
<dbReference type="EnsemblBacteria" id="ABJ62717">
    <property type="protein sequence ID" value="ABJ62717"/>
    <property type="gene ID" value="LEUM_1625"/>
</dbReference>
<dbReference type="GeneID" id="29576363"/>
<dbReference type="Proteomes" id="UP000000362">
    <property type="component" value="Chromosome"/>
</dbReference>
<feature type="transmembrane region" description="Helical" evidence="1">
    <location>
        <begin position="81"/>
        <end position="103"/>
    </location>
</feature>
<organism evidence="2 3">
    <name type="scientific">Leuconostoc mesenteroides subsp. mesenteroides (strain ATCC 8293 / DSM 20343 / BCRC 11652 / CCM 1803 / JCM 6124 / NCDO 523 / NBRC 100496 / NCIMB 8023 / NCTC 12954 / NRRL B-1118 / 37Y)</name>
    <dbReference type="NCBI Taxonomy" id="203120"/>
    <lineage>
        <taxon>Bacteria</taxon>
        <taxon>Bacillati</taxon>
        <taxon>Bacillota</taxon>
        <taxon>Bacilli</taxon>
        <taxon>Lactobacillales</taxon>
        <taxon>Lactobacillaceae</taxon>
        <taxon>Leuconostoc</taxon>
    </lineage>
</organism>
<dbReference type="HOGENOM" id="CLU_1667245_0_0_9"/>
<keyword evidence="3" id="KW-1185">Reference proteome</keyword>
<keyword evidence="1" id="KW-1133">Transmembrane helix</keyword>
<feature type="transmembrane region" description="Helical" evidence="1">
    <location>
        <begin position="123"/>
        <end position="142"/>
    </location>
</feature>
<accession>Q03VQ5</accession>
<dbReference type="AlphaFoldDB" id="Q03VQ5"/>
<protein>
    <submittedName>
        <fullName evidence="2">Uncharacterized protein</fullName>
    </submittedName>
</protein>
<dbReference type="KEGG" id="lme:LEUM_1625"/>
<name>Q03VQ5_LEUMM</name>
<evidence type="ECO:0000256" key="1">
    <source>
        <dbReference type="SAM" id="Phobius"/>
    </source>
</evidence>
<reference evidence="2 3" key="1">
    <citation type="journal article" date="2006" name="Proc. Natl. Acad. Sci. U.S.A.">
        <title>Comparative genomics of the lactic acid bacteria.</title>
        <authorList>
            <person name="Makarova K."/>
            <person name="Slesarev A."/>
            <person name="Wolf Y."/>
            <person name="Sorokin A."/>
            <person name="Mirkin B."/>
            <person name="Koonin E."/>
            <person name="Pavlov A."/>
            <person name="Pavlova N."/>
            <person name="Karamychev V."/>
            <person name="Polouchine N."/>
            <person name="Shakhova V."/>
            <person name="Grigoriev I."/>
            <person name="Lou Y."/>
            <person name="Rohksar D."/>
            <person name="Lucas S."/>
            <person name="Huang K."/>
            <person name="Goodstein D.M."/>
            <person name="Hawkins T."/>
            <person name="Plengvidhya V."/>
            <person name="Welker D."/>
            <person name="Hughes J."/>
            <person name="Goh Y."/>
            <person name="Benson A."/>
            <person name="Baldwin K."/>
            <person name="Lee J.H."/>
            <person name="Diaz-Muniz I."/>
            <person name="Dosti B."/>
            <person name="Smeianov V."/>
            <person name="Wechter W."/>
            <person name="Barabote R."/>
            <person name="Lorca G."/>
            <person name="Altermann E."/>
            <person name="Barrangou R."/>
            <person name="Ganesan B."/>
            <person name="Xie Y."/>
            <person name="Rawsthorne H."/>
            <person name="Tamir D."/>
            <person name="Parker C."/>
            <person name="Breidt F."/>
            <person name="Broadbent J."/>
            <person name="Hutkins R."/>
            <person name="O'Sullivan D."/>
            <person name="Steele J."/>
            <person name="Unlu G."/>
            <person name="Saier M."/>
            <person name="Klaenhammer T."/>
            <person name="Richardson P."/>
            <person name="Kozyavkin S."/>
            <person name="Weimer B."/>
            <person name="Mills D."/>
        </authorList>
    </citation>
    <scope>NUCLEOTIDE SEQUENCE [LARGE SCALE GENOMIC DNA]</scope>
    <source>
        <strain evidence="3">ATCC 8293 / DSM 20343 / BCRC 11652 / CCM 1803 / JCM 6124 / NCDO 523 / NBRC 100496 / NCIMB 8023 / NCTC 12954 / NRRL B-1118 / 37Y</strain>
    </source>
</reference>